<feature type="region of interest" description="Disordered" evidence="5">
    <location>
        <begin position="72"/>
        <end position="220"/>
    </location>
</feature>
<comment type="caution">
    <text evidence="7">The sequence shown here is derived from an EMBL/GenBank/DDBJ whole genome shotgun (WGS) entry which is preliminary data.</text>
</comment>
<organism evidence="7 8">
    <name type="scientific">Desulfotignum phosphitoxidans DSM 13687</name>
    <dbReference type="NCBI Taxonomy" id="1286635"/>
    <lineage>
        <taxon>Bacteria</taxon>
        <taxon>Pseudomonadati</taxon>
        <taxon>Thermodesulfobacteriota</taxon>
        <taxon>Desulfobacteria</taxon>
        <taxon>Desulfobacterales</taxon>
        <taxon>Desulfobacteraceae</taxon>
        <taxon>Desulfotignum</taxon>
    </lineage>
</organism>
<evidence type="ECO:0000256" key="6">
    <source>
        <dbReference type="SAM" id="Phobius"/>
    </source>
</evidence>
<keyword evidence="4 6" id="KW-0472">Membrane</keyword>
<comment type="subcellular location">
    <subcellularLocation>
        <location evidence="1">Membrane</location>
        <topology evidence="1">Single-pass membrane protein</topology>
    </subcellularLocation>
</comment>
<evidence type="ECO:0000256" key="4">
    <source>
        <dbReference type="ARBA" id="ARBA00023136"/>
    </source>
</evidence>
<feature type="compositionally biased region" description="Gly residues" evidence="5">
    <location>
        <begin position="203"/>
        <end position="220"/>
    </location>
</feature>
<dbReference type="NCBIfam" id="TIGR01352">
    <property type="entry name" value="tonB_Cterm"/>
    <property type="match status" value="1"/>
</dbReference>
<dbReference type="EMBL" id="APJX01000002">
    <property type="protein sequence ID" value="EMS80433.1"/>
    <property type="molecule type" value="Genomic_DNA"/>
</dbReference>
<dbReference type="Pfam" id="PF13103">
    <property type="entry name" value="TonB_2"/>
    <property type="match status" value="1"/>
</dbReference>
<evidence type="ECO:0000313" key="7">
    <source>
        <dbReference type="EMBL" id="EMS80433.1"/>
    </source>
</evidence>
<dbReference type="AlphaFoldDB" id="S0FZ76"/>
<dbReference type="RefSeq" id="WP_006964674.1">
    <property type="nucleotide sequence ID" value="NZ_APJX01000002.1"/>
</dbReference>
<dbReference type="SUPFAM" id="SSF74653">
    <property type="entry name" value="TolA/TonB C-terminal domain"/>
    <property type="match status" value="1"/>
</dbReference>
<dbReference type="OrthoDB" id="5432798at2"/>
<protein>
    <submittedName>
        <fullName evidence="7">Cell division and transport-associated protein TolA</fullName>
    </submittedName>
</protein>
<dbReference type="InterPro" id="IPR006260">
    <property type="entry name" value="TonB/TolA_C"/>
</dbReference>
<keyword evidence="7" id="KW-0132">Cell division</keyword>
<keyword evidence="3 6" id="KW-1133">Transmembrane helix</keyword>
<dbReference type="GO" id="GO:0051301">
    <property type="term" value="P:cell division"/>
    <property type="evidence" value="ECO:0007669"/>
    <property type="project" value="UniProtKB-KW"/>
</dbReference>
<evidence type="ECO:0000313" key="8">
    <source>
        <dbReference type="Proteomes" id="UP000014216"/>
    </source>
</evidence>
<dbReference type="Gene3D" id="3.30.1150.10">
    <property type="match status" value="1"/>
</dbReference>
<accession>S0FZ76</accession>
<reference evidence="7 8" key="1">
    <citation type="journal article" date="2013" name="Genome Announc.">
        <title>Draft Genome Sequence of Desulfotignum phosphitoxidans DSM 13687 Strain FiPS-3.</title>
        <authorList>
            <person name="Poehlein A."/>
            <person name="Daniel R."/>
            <person name="Simeonova D.D."/>
        </authorList>
    </citation>
    <scope>NUCLEOTIDE SEQUENCE [LARGE SCALE GENOMIC DNA]</scope>
    <source>
        <strain evidence="7 8">DSM 13687</strain>
    </source>
</reference>
<keyword evidence="8" id="KW-1185">Reference proteome</keyword>
<evidence type="ECO:0000256" key="5">
    <source>
        <dbReference type="SAM" id="MobiDB-lite"/>
    </source>
</evidence>
<dbReference type="GO" id="GO:0016020">
    <property type="term" value="C:membrane"/>
    <property type="evidence" value="ECO:0007669"/>
    <property type="project" value="UniProtKB-SubCell"/>
</dbReference>
<dbReference type="Proteomes" id="UP000014216">
    <property type="component" value="Unassembled WGS sequence"/>
</dbReference>
<feature type="compositionally biased region" description="Basic and acidic residues" evidence="5">
    <location>
        <begin position="130"/>
        <end position="177"/>
    </location>
</feature>
<feature type="transmembrane region" description="Helical" evidence="6">
    <location>
        <begin position="25"/>
        <end position="47"/>
    </location>
</feature>
<sequence length="317" mass="34572">MALFFPIRDIRPRGFDTDEIRSRRLAVYLGISMGVHVLFFLVSIWLVEFRMPYKTPEVVQVDLVSFAPGEPGGPAAPKNVSDPVSLPDTSLDNASEPAVSEPANPPVENVPEPEPVAVLKPDLSLKSKPKNLEELMAKKPEPKPAPEPKPEPKPKSKPAEPAPENKPENPPEKKESDSQQQLAQAMERLASTVKKQDKSVTGTGTGPVSGSGTGGGTGRKGGTPLDFYKLVLQSTIQQNWVFNEMLAGLDQNMEVRILIKILKNGEIRDIIYETRSGNPYLDQSAKRAIQRANPLPALPPGMTSYDVVVIFTPKGLK</sequence>
<proteinExistence type="predicted"/>
<dbReference type="InterPro" id="IPR051045">
    <property type="entry name" value="TonB-dependent_transducer"/>
</dbReference>
<keyword evidence="7" id="KW-0131">Cell cycle</keyword>
<dbReference type="PANTHER" id="PTHR33446">
    <property type="entry name" value="PROTEIN TONB-RELATED"/>
    <property type="match status" value="1"/>
</dbReference>
<feature type="compositionally biased region" description="Low complexity" evidence="5">
    <location>
        <begin position="106"/>
        <end position="126"/>
    </location>
</feature>
<name>S0FZ76_9BACT</name>
<evidence type="ECO:0000256" key="1">
    <source>
        <dbReference type="ARBA" id="ARBA00004167"/>
    </source>
</evidence>
<evidence type="ECO:0000256" key="2">
    <source>
        <dbReference type="ARBA" id="ARBA00022692"/>
    </source>
</evidence>
<keyword evidence="2 6" id="KW-0812">Transmembrane</keyword>
<evidence type="ECO:0000256" key="3">
    <source>
        <dbReference type="ARBA" id="ARBA00022989"/>
    </source>
</evidence>
<gene>
    <name evidence="7" type="primary">tolA</name>
    <name evidence="7" type="ORF">Dpo_2c01220</name>
</gene>